<dbReference type="InterPro" id="IPR023465">
    <property type="entry name" value="Riboflavin_kinase_dom_sf"/>
</dbReference>
<evidence type="ECO:0000256" key="15">
    <source>
        <dbReference type="PIRNR" id="PIRNR004491"/>
    </source>
</evidence>
<dbReference type="NCBIfam" id="TIGR00083">
    <property type="entry name" value="ribF"/>
    <property type="match status" value="1"/>
</dbReference>
<dbReference type="AlphaFoldDB" id="A0A496PJW4"/>
<evidence type="ECO:0000256" key="12">
    <source>
        <dbReference type="ARBA" id="ARBA00023268"/>
    </source>
</evidence>
<dbReference type="UniPathway" id="UPA00276">
    <property type="reaction ID" value="UER00406"/>
</dbReference>
<evidence type="ECO:0000256" key="2">
    <source>
        <dbReference type="ARBA" id="ARBA00004726"/>
    </source>
</evidence>
<dbReference type="EMBL" id="QQXL01000003">
    <property type="protein sequence ID" value="RKW70785.1"/>
    <property type="molecule type" value="Genomic_DNA"/>
</dbReference>
<comment type="catalytic activity">
    <reaction evidence="14 15">
        <text>FMN + ATP + H(+) = FAD + diphosphate</text>
        <dbReference type="Rhea" id="RHEA:17237"/>
        <dbReference type="ChEBI" id="CHEBI:15378"/>
        <dbReference type="ChEBI" id="CHEBI:30616"/>
        <dbReference type="ChEBI" id="CHEBI:33019"/>
        <dbReference type="ChEBI" id="CHEBI:57692"/>
        <dbReference type="ChEBI" id="CHEBI:58210"/>
        <dbReference type="EC" id="2.7.7.2"/>
    </reaction>
</comment>
<dbReference type="EC" id="2.7.1.26" evidence="15"/>
<evidence type="ECO:0000256" key="9">
    <source>
        <dbReference type="ARBA" id="ARBA00022777"/>
    </source>
</evidence>
<keyword evidence="18" id="KW-1185">Reference proteome</keyword>
<dbReference type="EC" id="2.7.7.2" evidence="15"/>
<evidence type="ECO:0000256" key="11">
    <source>
        <dbReference type="ARBA" id="ARBA00022840"/>
    </source>
</evidence>
<dbReference type="CDD" id="cd02064">
    <property type="entry name" value="FAD_synthetase_N"/>
    <property type="match status" value="1"/>
</dbReference>
<protein>
    <recommendedName>
        <fullName evidence="15">Riboflavin biosynthesis protein</fullName>
    </recommendedName>
    <domain>
        <recommendedName>
            <fullName evidence="15">Riboflavin kinase</fullName>
            <ecNumber evidence="15">2.7.1.26</ecNumber>
        </recommendedName>
        <alternativeName>
            <fullName evidence="15">Flavokinase</fullName>
        </alternativeName>
    </domain>
    <domain>
        <recommendedName>
            <fullName evidence="15">FMN adenylyltransferase</fullName>
            <ecNumber evidence="15">2.7.7.2</ecNumber>
        </recommendedName>
        <alternativeName>
            <fullName evidence="15">FAD pyrophosphorylase</fullName>
        </alternativeName>
        <alternativeName>
            <fullName evidence="15">FAD synthase</fullName>
        </alternativeName>
    </domain>
</protein>
<sequence>MLHWRSLADVPASMTGSTVTIGNFDGVHRGHQELLSTVVDQAARHRCASVVVTFDPHPARVHRPEAAPAPIMSEPRKERLLEEAGVEALLVIHYTLDFADQSAEQFVKDYLVQGLRARVVVVGHDVRFGRGNEGTLATMVELGAKYGFEVIGVDDVGPDRRWSSTWVREALQRGDVHEAARILGRHHSMRGEVVHGFARGREMGFPTANLAPDATGLMPADGVYAGWLHDESGTRWPAAISIGTNPTFDGEVRTVEAHVIDRPEEAVEDFDLYGQIVDLEFVEHLRGTVKYHGPEALVEQMHCDVDQARGSLAADASKALAADLEA</sequence>
<dbReference type="NCBIfam" id="NF004160">
    <property type="entry name" value="PRK05627.1-3"/>
    <property type="match status" value="1"/>
</dbReference>
<evidence type="ECO:0000256" key="3">
    <source>
        <dbReference type="ARBA" id="ARBA00005201"/>
    </source>
</evidence>
<keyword evidence="7 15" id="KW-0548">Nucleotidyltransferase</keyword>
<comment type="pathway">
    <text evidence="3 15">Cofactor biosynthesis; FMN biosynthesis; FMN from riboflavin (ATP route): step 1/1.</text>
</comment>
<dbReference type="SMART" id="SM00904">
    <property type="entry name" value="Flavokinase"/>
    <property type="match status" value="1"/>
</dbReference>
<keyword evidence="10 15" id="KW-0274">FAD</keyword>
<organism evidence="17 18">
    <name type="scientific">Galactobacter caseinivorans</name>
    <dbReference type="NCBI Taxonomy" id="2676123"/>
    <lineage>
        <taxon>Bacteria</taxon>
        <taxon>Bacillati</taxon>
        <taxon>Actinomycetota</taxon>
        <taxon>Actinomycetes</taxon>
        <taxon>Micrococcales</taxon>
        <taxon>Micrococcaceae</taxon>
        <taxon>Galactobacter</taxon>
    </lineage>
</organism>
<dbReference type="Proteomes" id="UP000273119">
    <property type="component" value="Unassembled WGS sequence"/>
</dbReference>
<dbReference type="SUPFAM" id="SSF82114">
    <property type="entry name" value="Riboflavin kinase-like"/>
    <property type="match status" value="1"/>
</dbReference>
<dbReference type="InterPro" id="IPR002606">
    <property type="entry name" value="Riboflavin_kinase_bac"/>
</dbReference>
<dbReference type="Pfam" id="PF06574">
    <property type="entry name" value="FAD_syn"/>
    <property type="match status" value="1"/>
</dbReference>
<dbReference type="GO" id="GO:0005524">
    <property type="term" value="F:ATP binding"/>
    <property type="evidence" value="ECO:0007669"/>
    <property type="project" value="UniProtKB-UniRule"/>
</dbReference>
<feature type="domain" description="Riboflavin kinase" evidence="16">
    <location>
        <begin position="182"/>
        <end position="313"/>
    </location>
</feature>
<keyword evidence="12" id="KW-0511">Multifunctional enzyme</keyword>
<dbReference type="Gene3D" id="3.40.50.620">
    <property type="entry name" value="HUPs"/>
    <property type="match status" value="1"/>
</dbReference>
<evidence type="ECO:0000256" key="6">
    <source>
        <dbReference type="ARBA" id="ARBA00022679"/>
    </source>
</evidence>
<dbReference type="UniPathway" id="UPA00277">
    <property type="reaction ID" value="UER00407"/>
</dbReference>
<dbReference type="PANTHER" id="PTHR22749">
    <property type="entry name" value="RIBOFLAVIN KINASE/FMN ADENYLYLTRANSFERASE"/>
    <property type="match status" value="1"/>
</dbReference>
<dbReference type="InterPro" id="IPR023468">
    <property type="entry name" value="Riboflavin_kinase"/>
</dbReference>
<comment type="caution">
    <text evidence="17">The sequence shown here is derived from an EMBL/GenBank/DDBJ whole genome shotgun (WGS) entry which is preliminary data.</text>
</comment>
<dbReference type="GO" id="GO:0008531">
    <property type="term" value="F:riboflavin kinase activity"/>
    <property type="evidence" value="ECO:0007669"/>
    <property type="project" value="UniProtKB-UniRule"/>
</dbReference>
<keyword evidence="4 15" id="KW-0285">Flavoprotein</keyword>
<keyword evidence="6 15" id="KW-0808">Transferase</keyword>
<evidence type="ECO:0000256" key="13">
    <source>
        <dbReference type="ARBA" id="ARBA00047880"/>
    </source>
</evidence>
<dbReference type="GO" id="GO:0006747">
    <property type="term" value="P:FAD biosynthetic process"/>
    <property type="evidence" value="ECO:0007669"/>
    <property type="project" value="UniProtKB-UniRule"/>
</dbReference>
<evidence type="ECO:0000256" key="8">
    <source>
        <dbReference type="ARBA" id="ARBA00022741"/>
    </source>
</evidence>
<comment type="catalytic activity">
    <reaction evidence="13 15">
        <text>riboflavin + ATP = FMN + ADP + H(+)</text>
        <dbReference type="Rhea" id="RHEA:14357"/>
        <dbReference type="ChEBI" id="CHEBI:15378"/>
        <dbReference type="ChEBI" id="CHEBI:30616"/>
        <dbReference type="ChEBI" id="CHEBI:57986"/>
        <dbReference type="ChEBI" id="CHEBI:58210"/>
        <dbReference type="ChEBI" id="CHEBI:456216"/>
        <dbReference type="EC" id="2.7.1.26"/>
    </reaction>
</comment>
<proteinExistence type="inferred from homology"/>
<evidence type="ECO:0000313" key="17">
    <source>
        <dbReference type="EMBL" id="RKW70785.1"/>
    </source>
</evidence>
<evidence type="ECO:0000313" key="18">
    <source>
        <dbReference type="Proteomes" id="UP000273119"/>
    </source>
</evidence>
<evidence type="ECO:0000256" key="1">
    <source>
        <dbReference type="ARBA" id="ARBA00002121"/>
    </source>
</evidence>
<dbReference type="SUPFAM" id="SSF52374">
    <property type="entry name" value="Nucleotidylyl transferase"/>
    <property type="match status" value="1"/>
</dbReference>
<comment type="function">
    <text evidence="1">Catalyzes the phosphorylation of riboflavin to FMN followed by the adenylation of FMN to FAD.</text>
</comment>
<dbReference type="PIRSF" id="PIRSF004491">
    <property type="entry name" value="FAD_Synth"/>
    <property type="match status" value="1"/>
</dbReference>
<keyword evidence="11 15" id="KW-0067">ATP-binding</keyword>
<comment type="similarity">
    <text evidence="15">Belongs to the ribF family.</text>
</comment>
<evidence type="ECO:0000256" key="5">
    <source>
        <dbReference type="ARBA" id="ARBA00022643"/>
    </source>
</evidence>
<accession>A0A496PJW4</accession>
<dbReference type="Gene3D" id="2.40.30.30">
    <property type="entry name" value="Riboflavin kinase-like"/>
    <property type="match status" value="1"/>
</dbReference>
<dbReference type="FunFam" id="3.40.50.620:FF:000021">
    <property type="entry name" value="Riboflavin biosynthesis protein"/>
    <property type="match status" value="1"/>
</dbReference>
<keyword evidence="5 15" id="KW-0288">FMN</keyword>
<dbReference type="InterPro" id="IPR015865">
    <property type="entry name" value="Riboflavin_kinase_bac/euk"/>
</dbReference>
<comment type="pathway">
    <text evidence="2 15">Cofactor biosynthesis; FAD biosynthesis; FAD from FMN: step 1/1.</text>
</comment>
<dbReference type="InterPro" id="IPR014729">
    <property type="entry name" value="Rossmann-like_a/b/a_fold"/>
</dbReference>
<dbReference type="GO" id="GO:0009398">
    <property type="term" value="P:FMN biosynthetic process"/>
    <property type="evidence" value="ECO:0007669"/>
    <property type="project" value="UniProtKB-UniRule"/>
</dbReference>
<name>A0A496PJW4_9MICC</name>
<dbReference type="GO" id="GO:0003919">
    <property type="term" value="F:FMN adenylyltransferase activity"/>
    <property type="evidence" value="ECO:0007669"/>
    <property type="project" value="UniProtKB-UniRule"/>
</dbReference>
<keyword evidence="8 15" id="KW-0547">Nucleotide-binding</keyword>
<dbReference type="GO" id="GO:0009231">
    <property type="term" value="P:riboflavin biosynthetic process"/>
    <property type="evidence" value="ECO:0007669"/>
    <property type="project" value="InterPro"/>
</dbReference>
<evidence type="ECO:0000259" key="16">
    <source>
        <dbReference type="SMART" id="SM00904"/>
    </source>
</evidence>
<dbReference type="PANTHER" id="PTHR22749:SF6">
    <property type="entry name" value="RIBOFLAVIN KINASE"/>
    <property type="match status" value="1"/>
</dbReference>
<gene>
    <name evidence="17" type="ORF">DWQ67_06735</name>
</gene>
<evidence type="ECO:0000256" key="10">
    <source>
        <dbReference type="ARBA" id="ARBA00022827"/>
    </source>
</evidence>
<evidence type="ECO:0000256" key="4">
    <source>
        <dbReference type="ARBA" id="ARBA00022630"/>
    </source>
</evidence>
<dbReference type="Pfam" id="PF01687">
    <property type="entry name" value="Flavokinase"/>
    <property type="match status" value="1"/>
</dbReference>
<evidence type="ECO:0000256" key="7">
    <source>
        <dbReference type="ARBA" id="ARBA00022695"/>
    </source>
</evidence>
<keyword evidence="9 15" id="KW-0418">Kinase</keyword>
<dbReference type="InterPro" id="IPR015864">
    <property type="entry name" value="FAD_synthase"/>
</dbReference>
<reference evidence="17 18" key="1">
    <citation type="submission" date="2018-07" db="EMBL/GenBank/DDBJ databases">
        <title>Arthrobacter sp. nov., isolated from raw cow's milk with high bacterial count.</title>
        <authorList>
            <person name="Hahne J."/>
            <person name="Isele D."/>
            <person name="Lipski A."/>
        </authorList>
    </citation>
    <scope>NUCLEOTIDE SEQUENCE [LARGE SCALE GENOMIC DNA]</scope>
    <source>
        <strain evidence="17 18">JZ R-183</strain>
    </source>
</reference>
<evidence type="ECO:0000256" key="14">
    <source>
        <dbReference type="ARBA" id="ARBA00049494"/>
    </source>
</evidence>
<dbReference type="FunFam" id="2.40.30.30:FF:000003">
    <property type="entry name" value="Riboflavin biosynthesis protein"/>
    <property type="match status" value="1"/>
</dbReference>